<sequence length="178" mass="20720">MAGHESPYVRTAKLPRRQTLERSIIRPRTTPATKQKADTFGLPFTPKRLSYRVERALRHFEDDKEFCFYKGRPQRMVITERGEIRSPTPLNKAAEFYQSFSKENLFTNEDEENSVDTSGEMSYSTESTDSVSLNPGVLTDKNPKPRIFVRYRQLSAHELVMEWLFRSCNHPCKTLPLI</sequence>
<feature type="region of interest" description="Disordered" evidence="1">
    <location>
        <begin position="109"/>
        <end position="138"/>
    </location>
</feature>
<dbReference type="Proteomes" id="UP000001593">
    <property type="component" value="Unassembled WGS sequence"/>
</dbReference>
<evidence type="ECO:0000313" key="3">
    <source>
        <dbReference type="Proteomes" id="UP000001593"/>
    </source>
</evidence>
<dbReference type="KEGG" id="nve:5519682"/>
<dbReference type="AlphaFoldDB" id="A7RLZ0"/>
<name>A7RLZ0_NEMVE</name>
<dbReference type="InParanoid" id="A7RLZ0"/>
<dbReference type="EMBL" id="DS469519">
    <property type="protein sequence ID" value="EDO47508.1"/>
    <property type="molecule type" value="Genomic_DNA"/>
</dbReference>
<evidence type="ECO:0000256" key="1">
    <source>
        <dbReference type="SAM" id="MobiDB-lite"/>
    </source>
</evidence>
<proteinExistence type="predicted"/>
<keyword evidence="3" id="KW-1185">Reference proteome</keyword>
<reference evidence="2 3" key="1">
    <citation type="journal article" date="2007" name="Science">
        <title>Sea anemone genome reveals ancestral eumetazoan gene repertoire and genomic organization.</title>
        <authorList>
            <person name="Putnam N.H."/>
            <person name="Srivastava M."/>
            <person name="Hellsten U."/>
            <person name="Dirks B."/>
            <person name="Chapman J."/>
            <person name="Salamov A."/>
            <person name="Terry A."/>
            <person name="Shapiro H."/>
            <person name="Lindquist E."/>
            <person name="Kapitonov V.V."/>
            <person name="Jurka J."/>
            <person name="Genikhovich G."/>
            <person name="Grigoriev I.V."/>
            <person name="Lucas S.M."/>
            <person name="Steele R.E."/>
            <person name="Finnerty J.R."/>
            <person name="Technau U."/>
            <person name="Martindale M.Q."/>
            <person name="Rokhsar D.S."/>
        </authorList>
    </citation>
    <scope>NUCLEOTIDE SEQUENCE [LARGE SCALE GENOMIC DNA]</scope>
    <source>
        <strain evidence="3">CH2 X CH6</strain>
    </source>
</reference>
<dbReference type="OMA" id="KPRIFVR"/>
<protein>
    <submittedName>
        <fullName evidence="2">Uncharacterized protein</fullName>
    </submittedName>
</protein>
<organism evidence="2 3">
    <name type="scientific">Nematostella vectensis</name>
    <name type="common">Starlet sea anemone</name>
    <dbReference type="NCBI Taxonomy" id="45351"/>
    <lineage>
        <taxon>Eukaryota</taxon>
        <taxon>Metazoa</taxon>
        <taxon>Cnidaria</taxon>
        <taxon>Anthozoa</taxon>
        <taxon>Hexacorallia</taxon>
        <taxon>Actiniaria</taxon>
        <taxon>Edwardsiidae</taxon>
        <taxon>Nematostella</taxon>
    </lineage>
</organism>
<feature type="compositionally biased region" description="Polar residues" evidence="1">
    <location>
        <begin position="115"/>
        <end position="133"/>
    </location>
</feature>
<dbReference type="HOGENOM" id="CLU_1512388_0_0_1"/>
<evidence type="ECO:0000313" key="2">
    <source>
        <dbReference type="EMBL" id="EDO47508.1"/>
    </source>
</evidence>
<gene>
    <name evidence="2" type="ORF">NEMVEDRAFT_v1g239246</name>
</gene>
<accession>A7RLZ0</accession>